<keyword evidence="1" id="KW-1133">Transmembrane helix</keyword>
<organism evidence="2 3">
    <name type="scientific">Streptomyces fuscichromogenes</name>
    <dbReference type="NCBI Taxonomy" id="1324013"/>
    <lineage>
        <taxon>Bacteria</taxon>
        <taxon>Bacillati</taxon>
        <taxon>Actinomycetota</taxon>
        <taxon>Actinomycetes</taxon>
        <taxon>Kitasatosporales</taxon>
        <taxon>Streptomycetaceae</taxon>
        <taxon>Streptomyces</taxon>
    </lineage>
</organism>
<reference evidence="2" key="2">
    <citation type="submission" date="2020-09" db="EMBL/GenBank/DDBJ databases">
        <authorList>
            <person name="Sun Q."/>
            <person name="Zhou Y."/>
        </authorList>
    </citation>
    <scope>NUCLEOTIDE SEQUENCE</scope>
    <source>
        <strain evidence="2">CGMCC 4.7110</strain>
    </source>
</reference>
<feature type="transmembrane region" description="Helical" evidence="1">
    <location>
        <begin position="88"/>
        <end position="107"/>
    </location>
</feature>
<proteinExistence type="predicted"/>
<keyword evidence="1" id="KW-0472">Membrane</keyword>
<accession>A0A917XNQ8</accession>
<keyword evidence="1" id="KW-0812">Transmembrane</keyword>
<protein>
    <submittedName>
        <fullName evidence="2">Uncharacterized protein</fullName>
    </submittedName>
</protein>
<feature type="transmembrane region" description="Helical" evidence="1">
    <location>
        <begin position="12"/>
        <end position="35"/>
    </location>
</feature>
<dbReference type="AlphaFoldDB" id="A0A917XNQ8"/>
<keyword evidence="3" id="KW-1185">Reference proteome</keyword>
<dbReference type="RefSeq" id="WP_189269279.1">
    <property type="nucleotide sequence ID" value="NZ_BMML01000043.1"/>
</dbReference>
<evidence type="ECO:0000313" key="2">
    <source>
        <dbReference type="EMBL" id="GGN44604.1"/>
    </source>
</evidence>
<sequence>MTTASWDRSRRIAAAASIVILIIVAIGAVVLGVILPDAWWPHTGKAFAASADGAHHGPCDLVVGAAKAYCERGTSTEAAADRHAVSGAAWRLVPVCAGVAALMVWRLRPAARQRRG</sequence>
<name>A0A917XNQ8_9ACTN</name>
<comment type="caution">
    <text evidence="2">The sequence shown here is derived from an EMBL/GenBank/DDBJ whole genome shotgun (WGS) entry which is preliminary data.</text>
</comment>
<gene>
    <name evidence="2" type="ORF">GCM10011578_095730</name>
</gene>
<dbReference type="EMBL" id="BMML01000043">
    <property type="protein sequence ID" value="GGN44604.1"/>
    <property type="molecule type" value="Genomic_DNA"/>
</dbReference>
<evidence type="ECO:0000313" key="3">
    <source>
        <dbReference type="Proteomes" id="UP000653411"/>
    </source>
</evidence>
<evidence type="ECO:0000256" key="1">
    <source>
        <dbReference type="SAM" id="Phobius"/>
    </source>
</evidence>
<dbReference type="Proteomes" id="UP000653411">
    <property type="component" value="Unassembled WGS sequence"/>
</dbReference>
<reference evidence="2" key="1">
    <citation type="journal article" date="2014" name="Int. J. Syst. Evol. Microbiol.">
        <title>Complete genome sequence of Corynebacterium casei LMG S-19264T (=DSM 44701T), isolated from a smear-ripened cheese.</title>
        <authorList>
            <consortium name="US DOE Joint Genome Institute (JGI-PGF)"/>
            <person name="Walter F."/>
            <person name="Albersmeier A."/>
            <person name="Kalinowski J."/>
            <person name="Ruckert C."/>
        </authorList>
    </citation>
    <scope>NUCLEOTIDE SEQUENCE</scope>
    <source>
        <strain evidence="2">CGMCC 4.7110</strain>
    </source>
</reference>